<evidence type="ECO:0000313" key="3">
    <source>
        <dbReference type="EMBL" id="SEU30086.1"/>
    </source>
</evidence>
<keyword evidence="4" id="KW-1185">Reference proteome</keyword>
<dbReference type="Proteomes" id="UP000199181">
    <property type="component" value="Unassembled WGS sequence"/>
</dbReference>
<organism evidence="3 4">
    <name type="scientific">Stigmatella erecta</name>
    <dbReference type="NCBI Taxonomy" id="83460"/>
    <lineage>
        <taxon>Bacteria</taxon>
        <taxon>Pseudomonadati</taxon>
        <taxon>Myxococcota</taxon>
        <taxon>Myxococcia</taxon>
        <taxon>Myxococcales</taxon>
        <taxon>Cystobacterineae</taxon>
        <taxon>Archangiaceae</taxon>
        <taxon>Stigmatella</taxon>
    </lineage>
</organism>
<name>A0A1I0KV58_9BACT</name>
<proteinExistence type="predicted"/>
<accession>A0A1I0KV58</accession>
<dbReference type="AlphaFoldDB" id="A0A1I0KV58"/>
<feature type="region of interest" description="Disordered" evidence="1">
    <location>
        <begin position="33"/>
        <end position="52"/>
    </location>
</feature>
<evidence type="ECO:0000256" key="1">
    <source>
        <dbReference type="SAM" id="MobiDB-lite"/>
    </source>
</evidence>
<sequence length="52" mass="5098">MIRIVEGDLLEQRVEAIVNASVRGAGGGFGLPAALSAGGSPGGGRPAMTHVP</sequence>
<dbReference type="EMBL" id="FOIJ01000015">
    <property type="protein sequence ID" value="SEU30086.1"/>
    <property type="molecule type" value="Genomic_DNA"/>
</dbReference>
<dbReference type="RefSeq" id="WP_177233771.1">
    <property type="nucleotide sequence ID" value="NZ_FOIJ01000015.1"/>
</dbReference>
<evidence type="ECO:0000313" key="4">
    <source>
        <dbReference type="Proteomes" id="UP000199181"/>
    </source>
</evidence>
<gene>
    <name evidence="3" type="ORF">SAMN05443639_11540</name>
</gene>
<dbReference type="InterPro" id="IPR002589">
    <property type="entry name" value="Macro_dom"/>
</dbReference>
<dbReference type="PROSITE" id="PS51154">
    <property type="entry name" value="MACRO"/>
    <property type="match status" value="1"/>
</dbReference>
<feature type="domain" description="Macro" evidence="2">
    <location>
        <begin position="1"/>
        <end position="52"/>
    </location>
</feature>
<evidence type="ECO:0000259" key="2">
    <source>
        <dbReference type="PROSITE" id="PS51154"/>
    </source>
</evidence>
<protein>
    <recommendedName>
        <fullName evidence="2">Macro domain-containing protein</fullName>
    </recommendedName>
</protein>
<reference evidence="4" key="1">
    <citation type="submission" date="2016-10" db="EMBL/GenBank/DDBJ databases">
        <authorList>
            <person name="Varghese N."/>
            <person name="Submissions S."/>
        </authorList>
    </citation>
    <scope>NUCLEOTIDE SEQUENCE [LARGE SCALE GENOMIC DNA]</scope>
    <source>
        <strain evidence="4">DSM 16858</strain>
    </source>
</reference>